<accession>A0AAW0FR69</accession>
<protein>
    <submittedName>
        <fullName evidence="1">Uncharacterized protein</fullName>
    </submittedName>
</protein>
<gene>
    <name evidence="1" type="ORF">QCA50_014367</name>
</gene>
<dbReference type="AlphaFoldDB" id="A0AAW0FR69"/>
<dbReference type="EMBL" id="JASBNA010000035">
    <property type="protein sequence ID" value="KAK7682567.1"/>
    <property type="molecule type" value="Genomic_DNA"/>
</dbReference>
<proteinExistence type="predicted"/>
<reference evidence="1 2" key="1">
    <citation type="submission" date="2022-09" db="EMBL/GenBank/DDBJ databases">
        <authorList>
            <person name="Palmer J.M."/>
        </authorList>
    </citation>
    <scope>NUCLEOTIDE SEQUENCE [LARGE SCALE GENOMIC DNA]</scope>
    <source>
        <strain evidence="1 2">DSM 7382</strain>
    </source>
</reference>
<comment type="caution">
    <text evidence="1">The sequence shown here is derived from an EMBL/GenBank/DDBJ whole genome shotgun (WGS) entry which is preliminary data.</text>
</comment>
<keyword evidence="2" id="KW-1185">Reference proteome</keyword>
<name>A0AAW0FR69_9APHY</name>
<organism evidence="1 2">
    <name type="scientific">Cerrena zonata</name>
    <dbReference type="NCBI Taxonomy" id="2478898"/>
    <lineage>
        <taxon>Eukaryota</taxon>
        <taxon>Fungi</taxon>
        <taxon>Dikarya</taxon>
        <taxon>Basidiomycota</taxon>
        <taxon>Agaricomycotina</taxon>
        <taxon>Agaricomycetes</taxon>
        <taxon>Polyporales</taxon>
        <taxon>Cerrenaceae</taxon>
        <taxon>Cerrena</taxon>
    </lineage>
</organism>
<dbReference type="Proteomes" id="UP001385951">
    <property type="component" value="Unassembled WGS sequence"/>
</dbReference>
<evidence type="ECO:0000313" key="1">
    <source>
        <dbReference type="EMBL" id="KAK7682567.1"/>
    </source>
</evidence>
<sequence>MKWATAQIVATEHANLVFHIIYEVHATVQIATLVTNIARTNLPITSVTVAQVPHTSATVIPMLALVELMVRTLMNLNQGLVGTAEKKRNCSRNCIVP</sequence>
<evidence type="ECO:0000313" key="2">
    <source>
        <dbReference type="Proteomes" id="UP001385951"/>
    </source>
</evidence>